<feature type="region of interest" description="Disordered" evidence="1">
    <location>
        <begin position="120"/>
        <end position="160"/>
    </location>
</feature>
<name>A0A3P7MVT0_9BILA</name>
<organism evidence="2 3">
    <name type="scientific">Gongylonema pulchrum</name>
    <dbReference type="NCBI Taxonomy" id="637853"/>
    <lineage>
        <taxon>Eukaryota</taxon>
        <taxon>Metazoa</taxon>
        <taxon>Ecdysozoa</taxon>
        <taxon>Nematoda</taxon>
        <taxon>Chromadorea</taxon>
        <taxon>Rhabditida</taxon>
        <taxon>Spirurina</taxon>
        <taxon>Spiruromorpha</taxon>
        <taxon>Spiruroidea</taxon>
        <taxon>Gongylonematidae</taxon>
        <taxon>Gongylonema</taxon>
    </lineage>
</organism>
<evidence type="ECO:0000256" key="1">
    <source>
        <dbReference type="SAM" id="MobiDB-lite"/>
    </source>
</evidence>
<feature type="region of interest" description="Disordered" evidence="1">
    <location>
        <begin position="1"/>
        <end position="24"/>
    </location>
</feature>
<evidence type="ECO:0008006" key="4">
    <source>
        <dbReference type="Google" id="ProtNLM"/>
    </source>
</evidence>
<dbReference type="Proteomes" id="UP000271098">
    <property type="component" value="Unassembled WGS sequence"/>
</dbReference>
<evidence type="ECO:0000313" key="3">
    <source>
        <dbReference type="Proteomes" id="UP000271098"/>
    </source>
</evidence>
<keyword evidence="3" id="KW-1185">Reference proteome</keyword>
<dbReference type="AlphaFoldDB" id="A0A3P7MVT0"/>
<sequence length="390" mass="45803">MERQRQLAAERKRRYRSSESYRQAERVRDAVAHRLLRSHPVSTASMGNAFDEPGTSRGLQQTALGISRSNSTQEASNSNAEFAANAVPNSLDSSAVEKREKAVNRMLLLRQDYDYKQRENTANREAMKKRRASDEGYKVRERTAGAEAKQQRRETDLEYRERERIANAEAMRQRRETDVEYQEMERIANAEAMRHRRQTDIQYQEMERIANAEAVRQRRQIDYLESERLVDAEIKQQRRAAGVEFRERERLDSVTCARYFNYRYQGQRKLWDLPDDPFQGIAITHSYYKVEFQQRGSTHIHQLLWLSDAPVFDTVSGQNEREVCNFIDRFIACSSIVDIQDQQGPSLSPHYLEFQYHRHADTCGKRKTGKCRFGIPFYPMRNTRILRPSA</sequence>
<evidence type="ECO:0000313" key="2">
    <source>
        <dbReference type="EMBL" id="VDN28053.1"/>
    </source>
</evidence>
<reference evidence="2 3" key="1">
    <citation type="submission" date="2018-11" db="EMBL/GenBank/DDBJ databases">
        <authorList>
            <consortium name="Pathogen Informatics"/>
        </authorList>
    </citation>
    <scope>NUCLEOTIDE SEQUENCE [LARGE SCALE GENOMIC DNA]</scope>
</reference>
<protein>
    <recommendedName>
        <fullName evidence="4">Helitron helicase-like domain-containing protein</fullName>
    </recommendedName>
</protein>
<proteinExistence type="predicted"/>
<dbReference type="EMBL" id="UYRT01083871">
    <property type="protein sequence ID" value="VDN28053.1"/>
    <property type="molecule type" value="Genomic_DNA"/>
</dbReference>
<dbReference type="OrthoDB" id="10063525at2759"/>
<accession>A0A3P7MVT0</accession>
<gene>
    <name evidence="2" type="ORF">GPUH_LOCUS16523</name>
</gene>